<dbReference type="EMBL" id="CP007032">
    <property type="protein sequence ID" value="AHF07864.1"/>
    <property type="molecule type" value="Genomic_DNA"/>
</dbReference>
<accession>W0EF85</accession>
<dbReference type="Proteomes" id="UP000010847">
    <property type="component" value="Chromosome"/>
</dbReference>
<dbReference type="STRING" id="871968.DESME_13150"/>
<reference evidence="2 3" key="1">
    <citation type="submission" date="2013-12" db="EMBL/GenBank/DDBJ databases">
        <authorList>
            <consortium name="DOE Joint Genome Institute"/>
            <person name="Smidt H."/>
            <person name="Huntemann M."/>
            <person name="Han J."/>
            <person name="Chen A."/>
            <person name="Kyrpides N."/>
            <person name="Mavromatis K."/>
            <person name="Markowitz V."/>
            <person name="Palaniappan K."/>
            <person name="Ivanova N."/>
            <person name="Schaumberg A."/>
            <person name="Pati A."/>
            <person name="Liolios K."/>
            <person name="Nordberg H.P."/>
            <person name="Cantor M.N."/>
            <person name="Hua S.X."/>
            <person name="Woyke T."/>
        </authorList>
    </citation>
    <scope>NUCLEOTIDE SEQUENCE [LARGE SCALE GENOMIC DNA]</scope>
    <source>
        <strain evidence="3">DSM 15288</strain>
    </source>
</reference>
<dbReference type="eggNOG" id="COG2755">
    <property type="taxonomic scope" value="Bacteria"/>
</dbReference>
<evidence type="ECO:0000313" key="2">
    <source>
        <dbReference type="EMBL" id="AHF07864.1"/>
    </source>
</evidence>
<dbReference type="PANTHER" id="PTHR30383:SF27">
    <property type="entry name" value="SPORE GERMINATION LIPASE LIPC"/>
    <property type="match status" value="1"/>
</dbReference>
<feature type="domain" description="SGNH hydrolase-type esterase" evidence="1">
    <location>
        <begin position="4"/>
        <end position="192"/>
    </location>
</feature>
<gene>
    <name evidence="2" type="ORF">DESME_13150</name>
</gene>
<organism evidence="2 3">
    <name type="scientific">Desulfitobacterium metallireducens DSM 15288</name>
    <dbReference type="NCBI Taxonomy" id="871968"/>
    <lineage>
        <taxon>Bacteria</taxon>
        <taxon>Bacillati</taxon>
        <taxon>Bacillota</taxon>
        <taxon>Clostridia</taxon>
        <taxon>Eubacteriales</taxon>
        <taxon>Desulfitobacteriaceae</taxon>
        <taxon>Desulfitobacterium</taxon>
    </lineage>
</organism>
<dbReference type="InterPro" id="IPR013830">
    <property type="entry name" value="SGNH_hydro"/>
</dbReference>
<name>W0EF85_9FIRM</name>
<dbReference type="InterPro" id="IPR051532">
    <property type="entry name" value="Ester_Hydrolysis_Enzymes"/>
</dbReference>
<dbReference type="Pfam" id="PF13472">
    <property type="entry name" value="Lipase_GDSL_2"/>
    <property type="match status" value="1"/>
</dbReference>
<dbReference type="Gene3D" id="3.40.50.1110">
    <property type="entry name" value="SGNH hydrolase"/>
    <property type="match status" value="1"/>
</dbReference>
<evidence type="ECO:0000313" key="3">
    <source>
        <dbReference type="Proteomes" id="UP000010847"/>
    </source>
</evidence>
<keyword evidence="3" id="KW-1185">Reference proteome</keyword>
<protein>
    <submittedName>
        <fullName evidence="2">GDSL family lipase</fullName>
    </submittedName>
</protein>
<proteinExistence type="predicted"/>
<dbReference type="HOGENOM" id="CLU_076859_3_0_9"/>
<dbReference type="KEGG" id="dmt:DESME_13150"/>
<dbReference type="PANTHER" id="PTHR30383">
    <property type="entry name" value="THIOESTERASE 1/PROTEASE 1/LYSOPHOSPHOLIPASE L1"/>
    <property type="match status" value="1"/>
</dbReference>
<dbReference type="InterPro" id="IPR036514">
    <property type="entry name" value="SGNH_hydro_sf"/>
</dbReference>
<dbReference type="AlphaFoldDB" id="W0EF85"/>
<dbReference type="SUPFAM" id="SSF52266">
    <property type="entry name" value="SGNH hydrolase"/>
    <property type="match status" value="1"/>
</dbReference>
<dbReference type="GO" id="GO:0004622">
    <property type="term" value="F:phosphatidylcholine lysophospholipase activity"/>
    <property type="evidence" value="ECO:0007669"/>
    <property type="project" value="TreeGrafter"/>
</dbReference>
<sequence length="200" mass="21707">MYLALGDSITTGYGVGSNQSFANLYYKNLLSFDPSLRYINLGVNGLTSEELAAMVGQKRFHTLIAQAKFISLTIGSNDLLAVGKGLISGSGSNIDLILGNFNHNLRLIGGQIRAINPSVLVKVATIYNPLPPMDKETDAFAKGLVKAANHSILNQAREFHFVVVPVAKALREREQLLLGPDHLHPNVGGHRLMADLFTRN</sequence>
<evidence type="ECO:0000259" key="1">
    <source>
        <dbReference type="Pfam" id="PF13472"/>
    </source>
</evidence>